<feature type="compositionally biased region" description="Polar residues" evidence="5">
    <location>
        <begin position="353"/>
        <end position="364"/>
    </location>
</feature>
<dbReference type="AlphaFoldDB" id="A0A9N7VI00"/>
<proteinExistence type="predicted"/>
<evidence type="ECO:0000256" key="3">
    <source>
        <dbReference type="ARBA" id="ARBA00023038"/>
    </source>
</evidence>
<feature type="domain" description="LIM zinc-binding" evidence="6">
    <location>
        <begin position="377"/>
        <end position="443"/>
    </location>
</feature>
<dbReference type="InterPro" id="IPR052621">
    <property type="entry name" value="Cell_Prolif/Cornif_Regul"/>
</dbReference>
<dbReference type="GO" id="GO:0046872">
    <property type="term" value="F:metal ion binding"/>
    <property type="evidence" value="ECO:0007669"/>
    <property type="project" value="UniProtKB-KW"/>
</dbReference>
<feature type="compositionally biased region" description="Polar residues" evidence="5">
    <location>
        <begin position="158"/>
        <end position="172"/>
    </location>
</feature>
<organism evidence="7 8">
    <name type="scientific">Pleuronectes platessa</name>
    <name type="common">European plaice</name>
    <dbReference type="NCBI Taxonomy" id="8262"/>
    <lineage>
        <taxon>Eukaryota</taxon>
        <taxon>Metazoa</taxon>
        <taxon>Chordata</taxon>
        <taxon>Craniata</taxon>
        <taxon>Vertebrata</taxon>
        <taxon>Euteleostomi</taxon>
        <taxon>Actinopterygii</taxon>
        <taxon>Neopterygii</taxon>
        <taxon>Teleostei</taxon>
        <taxon>Neoteleostei</taxon>
        <taxon>Acanthomorphata</taxon>
        <taxon>Carangaria</taxon>
        <taxon>Pleuronectiformes</taxon>
        <taxon>Pleuronectoidei</taxon>
        <taxon>Pleuronectidae</taxon>
        <taxon>Pleuronectes</taxon>
    </lineage>
</organism>
<name>A0A9N7VI00_PLEPL</name>
<feature type="compositionally biased region" description="Basic and acidic residues" evidence="5">
    <location>
        <begin position="200"/>
        <end position="211"/>
    </location>
</feature>
<reference evidence="7" key="1">
    <citation type="submission" date="2020-03" db="EMBL/GenBank/DDBJ databases">
        <authorList>
            <person name="Weist P."/>
        </authorList>
    </citation>
    <scope>NUCLEOTIDE SEQUENCE</scope>
</reference>
<evidence type="ECO:0000256" key="4">
    <source>
        <dbReference type="PROSITE-ProRule" id="PRU00125"/>
    </source>
</evidence>
<sequence length="446" mass="49004">MSKYTYQTPRVTSKSLLKDGSWIKRDEEEDEDVDRDPNFGKSILGRTKTSETVVSGGSEVKTTKTLSTTTSVNALSQRFSGGLEEPKSSTLPSSTSTSSYTRRTSSSTAEPKSSTTTTTTSKNGTTTETTTTTTSQSVSSPVMKSPTKTETFTERVKSSSQGALYSNFTPSRTSKVTETTVTTNKGAEEKLYDTLLPSGIKDDYSPTESKRSISTTQTSIVRSGNDTDAEDLLYGTLLPSAIKDDFTDRSSMVRRSETVTVESSRGSNSPTLTSPSFTGRISSYKGYSDDSPTTRTSSYTISTTPSDQYSSDRQSYSRTDSSYDRSSVSSISSPTTYSSSSYRSSSRSDDNVGDSTYSRSSTKSLYGSSDRLVHEKDLCTYCRKPFTGDAKMVLDDLKINCHATCFKCEVCNSNLGYMKAGDSMWIYNRMVHCENCFEVTRDKWRR</sequence>
<evidence type="ECO:0000313" key="7">
    <source>
        <dbReference type="EMBL" id="CAB1448795.1"/>
    </source>
</evidence>
<dbReference type="PANTHER" id="PTHR15468:SF7">
    <property type="entry name" value="SCIELLIN"/>
    <property type="match status" value="1"/>
</dbReference>
<evidence type="ECO:0000256" key="2">
    <source>
        <dbReference type="ARBA" id="ARBA00022833"/>
    </source>
</evidence>
<feature type="region of interest" description="Disordered" evidence="5">
    <location>
        <begin position="197"/>
        <end position="222"/>
    </location>
</feature>
<feature type="compositionally biased region" description="Low complexity" evidence="5">
    <location>
        <begin position="291"/>
        <end position="345"/>
    </location>
</feature>
<evidence type="ECO:0000256" key="1">
    <source>
        <dbReference type="ARBA" id="ARBA00022723"/>
    </source>
</evidence>
<protein>
    <recommendedName>
        <fullName evidence="6">LIM zinc-binding domain-containing protein</fullName>
    </recommendedName>
</protein>
<dbReference type="InterPro" id="IPR001781">
    <property type="entry name" value="Znf_LIM"/>
</dbReference>
<evidence type="ECO:0000313" key="8">
    <source>
        <dbReference type="Proteomes" id="UP001153269"/>
    </source>
</evidence>
<feature type="compositionally biased region" description="Polar residues" evidence="5">
    <location>
        <begin position="258"/>
        <end position="281"/>
    </location>
</feature>
<dbReference type="PROSITE" id="PS00478">
    <property type="entry name" value="LIM_DOMAIN_1"/>
    <property type="match status" value="1"/>
</dbReference>
<dbReference type="Gene3D" id="2.10.110.10">
    <property type="entry name" value="Cysteine Rich Protein"/>
    <property type="match status" value="1"/>
</dbReference>
<dbReference type="GO" id="GO:0005737">
    <property type="term" value="C:cytoplasm"/>
    <property type="evidence" value="ECO:0007669"/>
    <property type="project" value="TreeGrafter"/>
</dbReference>
<feature type="compositionally biased region" description="Low complexity" evidence="5">
    <location>
        <begin position="88"/>
        <end position="140"/>
    </location>
</feature>
<dbReference type="EMBL" id="CADEAL010003990">
    <property type="protein sequence ID" value="CAB1448795.1"/>
    <property type="molecule type" value="Genomic_DNA"/>
</dbReference>
<dbReference type="Proteomes" id="UP001153269">
    <property type="component" value="Unassembled WGS sequence"/>
</dbReference>
<feature type="compositionally biased region" description="Polar residues" evidence="5">
    <location>
        <begin position="212"/>
        <end position="222"/>
    </location>
</feature>
<keyword evidence="1 4" id="KW-0479">Metal-binding</keyword>
<dbReference type="PROSITE" id="PS50023">
    <property type="entry name" value="LIM_DOMAIN_2"/>
    <property type="match status" value="1"/>
</dbReference>
<keyword evidence="2 4" id="KW-0862">Zinc</keyword>
<dbReference type="PANTHER" id="PTHR15468">
    <property type="entry name" value="ZNF185"/>
    <property type="match status" value="1"/>
</dbReference>
<feature type="region of interest" description="Disordered" evidence="5">
    <location>
        <begin position="15"/>
        <end position="181"/>
    </location>
</feature>
<dbReference type="SMART" id="SM00132">
    <property type="entry name" value="LIM"/>
    <property type="match status" value="1"/>
</dbReference>
<comment type="caution">
    <text evidence="7">The sequence shown here is derived from an EMBL/GenBank/DDBJ whole genome shotgun (WGS) entry which is preliminary data.</text>
</comment>
<evidence type="ECO:0000256" key="5">
    <source>
        <dbReference type="SAM" id="MobiDB-lite"/>
    </source>
</evidence>
<dbReference type="GO" id="GO:0008544">
    <property type="term" value="P:epidermis development"/>
    <property type="evidence" value="ECO:0007669"/>
    <property type="project" value="TreeGrafter"/>
</dbReference>
<feature type="region of interest" description="Disordered" evidence="5">
    <location>
        <begin position="253"/>
        <end position="364"/>
    </location>
</feature>
<evidence type="ECO:0000259" key="6">
    <source>
        <dbReference type="PROSITE" id="PS50023"/>
    </source>
</evidence>
<gene>
    <name evidence="7" type="ORF">PLEPLA_LOCUS36444</name>
</gene>
<accession>A0A9N7VI00</accession>
<dbReference type="CDD" id="cd08368">
    <property type="entry name" value="LIM"/>
    <property type="match status" value="1"/>
</dbReference>
<keyword evidence="8" id="KW-1185">Reference proteome</keyword>
<keyword evidence="3 4" id="KW-0440">LIM domain</keyword>